<evidence type="ECO:0000313" key="2">
    <source>
        <dbReference type="Proteomes" id="UP001419084"/>
    </source>
</evidence>
<gene>
    <name evidence="1" type="ORF">LAD12857_24580</name>
</gene>
<comment type="caution">
    <text evidence="1">The sequence shown here is derived from an EMBL/GenBank/DDBJ whole genome shotgun (WGS) entry which is preliminary data.</text>
</comment>
<dbReference type="EMBL" id="BRPJ01000040">
    <property type="protein sequence ID" value="GLB30535.1"/>
    <property type="molecule type" value="Genomic_DNA"/>
</dbReference>
<dbReference type="Proteomes" id="UP001419084">
    <property type="component" value="Unassembled WGS sequence"/>
</dbReference>
<organism evidence="1 2">
    <name type="scientific">Lacrimispora amygdalina</name>
    <dbReference type="NCBI Taxonomy" id="253257"/>
    <lineage>
        <taxon>Bacteria</taxon>
        <taxon>Bacillati</taxon>
        <taxon>Bacillota</taxon>
        <taxon>Clostridia</taxon>
        <taxon>Lachnospirales</taxon>
        <taxon>Lachnospiraceae</taxon>
        <taxon>Lacrimispora</taxon>
    </lineage>
</organism>
<proteinExistence type="predicted"/>
<keyword evidence="2" id="KW-1185">Reference proteome</keyword>
<sequence>MRGGNYPAVPGDDPFVVHGFIIERAMKGVNGALIVKHRKRGCVLLSGYFLFYDTKNCWDFYEREINVDRIGS</sequence>
<protein>
    <submittedName>
        <fullName evidence="1">Uncharacterized protein</fullName>
    </submittedName>
</protein>
<name>A0ABQ5M6I0_9FIRM</name>
<reference evidence="1 2" key="1">
    <citation type="journal article" date="2024" name="Int. J. Syst. Evol. Microbiol.">
        <title>Lacrimispora brassicae sp. nov. isolated from fermented cabbage, and proposal of Clostridium indicum Gundawar et al. 2019 and Clostridium methoxybenzovorans Mechichi et al. 1999 as heterotypic synonyms of Lacrimispora amygdalina (Parshina et al. 2003) Haas and Blanchard 2020 and Lacrimispora indolis (McClung and McCoy 1957) Haas and Blanchard 2020, respectively.</title>
        <authorList>
            <person name="Kobayashi H."/>
            <person name="Tanizawa Y."/>
            <person name="Sakamoto M."/>
            <person name="Ohkuma M."/>
            <person name="Tohno M."/>
        </authorList>
    </citation>
    <scope>NUCLEOTIDE SEQUENCE [LARGE SCALE GENOMIC DNA]</scope>
    <source>
        <strain evidence="1 2">DSM 12857</strain>
    </source>
</reference>
<accession>A0ABQ5M6I0</accession>
<evidence type="ECO:0000313" key="1">
    <source>
        <dbReference type="EMBL" id="GLB30535.1"/>
    </source>
</evidence>